<keyword evidence="2" id="KW-0812">Transmembrane</keyword>
<feature type="transmembrane region" description="Helical" evidence="2">
    <location>
        <begin position="169"/>
        <end position="194"/>
    </location>
</feature>
<dbReference type="EMBL" id="JAADJG010000186">
    <property type="protein sequence ID" value="KAF4452444.1"/>
    <property type="molecule type" value="Genomic_DNA"/>
</dbReference>
<keyword evidence="2" id="KW-0472">Membrane</keyword>
<gene>
    <name evidence="4" type="ORF">F53441_4724</name>
</gene>
<keyword evidence="5" id="KW-1185">Reference proteome</keyword>
<organism evidence="4 5">
    <name type="scientific">Fusarium austroafricanum</name>
    <dbReference type="NCBI Taxonomy" id="2364996"/>
    <lineage>
        <taxon>Eukaryota</taxon>
        <taxon>Fungi</taxon>
        <taxon>Dikarya</taxon>
        <taxon>Ascomycota</taxon>
        <taxon>Pezizomycotina</taxon>
        <taxon>Sordariomycetes</taxon>
        <taxon>Hypocreomycetidae</taxon>
        <taxon>Hypocreales</taxon>
        <taxon>Nectriaceae</taxon>
        <taxon>Fusarium</taxon>
        <taxon>Fusarium concolor species complex</taxon>
    </lineage>
</organism>
<evidence type="ECO:0000256" key="1">
    <source>
        <dbReference type="SAM" id="MobiDB-lite"/>
    </source>
</evidence>
<evidence type="ECO:0000256" key="3">
    <source>
        <dbReference type="SAM" id="SignalP"/>
    </source>
</evidence>
<sequence>MLALLSAYLAAIIFVSCGRCDSEFITPSLSTSNWTENLVYAIDDKLNVKWKTDTDSCNLLLWQDYPKLRTEYFYQVLEDTNETSYTWNVSLSGVSEESEDSVFHFALYSSRLDIPLANSGNFNISSTKREKLKDNSSSKPTPTSKNSSSPETTHHSTGDLAKESGLSTAALVGISVGVTVAGLLISGAIGLCLWRRFTHNRTTSRVESIEKADFMKAELGGTQVLQTGTSELDSAKETAELSDTQKLGELGEKNKIRVVYGLHEAP</sequence>
<keyword evidence="2" id="KW-1133">Transmembrane helix</keyword>
<dbReference type="AlphaFoldDB" id="A0A8H4NV86"/>
<dbReference type="Proteomes" id="UP000605986">
    <property type="component" value="Unassembled WGS sequence"/>
</dbReference>
<name>A0A8H4NV86_9HYPO</name>
<reference evidence="4" key="1">
    <citation type="submission" date="2020-01" db="EMBL/GenBank/DDBJ databases">
        <title>Identification and distribution of gene clusters putatively required for synthesis of sphingolipid metabolism inhibitors in phylogenetically diverse species of the filamentous fungus Fusarium.</title>
        <authorList>
            <person name="Kim H.-S."/>
            <person name="Busman M."/>
            <person name="Brown D.W."/>
            <person name="Divon H."/>
            <person name="Uhlig S."/>
            <person name="Proctor R.H."/>
        </authorList>
    </citation>
    <scope>NUCLEOTIDE SEQUENCE</scope>
    <source>
        <strain evidence="4">NRRL 53441</strain>
    </source>
</reference>
<feature type="signal peptide" evidence="3">
    <location>
        <begin position="1"/>
        <end position="22"/>
    </location>
</feature>
<feature type="chain" id="PRO_5034873602" description="Mid2 domain-containing protein" evidence="3">
    <location>
        <begin position="23"/>
        <end position="266"/>
    </location>
</feature>
<proteinExistence type="predicted"/>
<accession>A0A8H4NV86</accession>
<protein>
    <recommendedName>
        <fullName evidence="6">Mid2 domain-containing protein</fullName>
    </recommendedName>
</protein>
<keyword evidence="3" id="KW-0732">Signal</keyword>
<feature type="compositionally biased region" description="Low complexity" evidence="1">
    <location>
        <begin position="137"/>
        <end position="149"/>
    </location>
</feature>
<feature type="region of interest" description="Disordered" evidence="1">
    <location>
        <begin position="127"/>
        <end position="160"/>
    </location>
</feature>
<evidence type="ECO:0008006" key="6">
    <source>
        <dbReference type="Google" id="ProtNLM"/>
    </source>
</evidence>
<evidence type="ECO:0000313" key="5">
    <source>
        <dbReference type="Proteomes" id="UP000605986"/>
    </source>
</evidence>
<evidence type="ECO:0000256" key="2">
    <source>
        <dbReference type="SAM" id="Phobius"/>
    </source>
</evidence>
<feature type="compositionally biased region" description="Basic and acidic residues" evidence="1">
    <location>
        <begin position="127"/>
        <end position="136"/>
    </location>
</feature>
<dbReference type="OrthoDB" id="4993254at2759"/>
<comment type="caution">
    <text evidence="4">The sequence shown here is derived from an EMBL/GenBank/DDBJ whole genome shotgun (WGS) entry which is preliminary data.</text>
</comment>
<evidence type="ECO:0000313" key="4">
    <source>
        <dbReference type="EMBL" id="KAF4452444.1"/>
    </source>
</evidence>